<name>A0ACD3B3W4_9AGAR</name>
<evidence type="ECO:0000313" key="1">
    <source>
        <dbReference type="EMBL" id="TFK72723.1"/>
    </source>
</evidence>
<gene>
    <name evidence="1" type="ORF">BDN72DRAFT_294284</name>
</gene>
<keyword evidence="2" id="KW-1185">Reference proteome</keyword>
<evidence type="ECO:0000313" key="2">
    <source>
        <dbReference type="Proteomes" id="UP000308600"/>
    </source>
</evidence>
<sequence length="518" mass="57810">MNHGTTFPTAGNLVGMTSAVHFDFPSELVSRVFLHLNAASLTRCRLVSRAFNNIITDDLRLQYILKLALHNMVDNPEVKVPIHQKLGSLAQFVERWDKFEWSNPSVINIPPNNFGTFRRFNQGVFVSRGGRAFSCVRTTQAGSQPQSFTITDFPPNQHLGGPFINADQNLLVLVEYQNSLELGIDFTSKVVLYFRSLVDGAIHPQVASAKVVIDTGITEYNEQHCSVVFDKESNHLACLIRLDQADKLNMQLVILDWKTGEIKKDICGPYPGCTFLNSHYLLVCDLGKSRLTTTIRLSVISLDDDSDGLPITSFSYPEVTGRLFSEEFRAAFMNGSSSESNSHPLNRPFHSSGEDAVIVLSLYYAAPYVVRDTDVWRLFSIFPRSGILSMIQPGKSTPNTNPPGSWPEYHTFPAGINDTVAAYGSKVLVGHRGYMELYDFSPRSRRDETPPSPPPFQPEGPISPIPYSNPLVDSPRVPYRFHRFQCDPALRANLIGLQEDAIVFVDSTDKLFVQSLGL</sequence>
<dbReference type="Proteomes" id="UP000308600">
    <property type="component" value="Unassembled WGS sequence"/>
</dbReference>
<accession>A0ACD3B3W4</accession>
<dbReference type="EMBL" id="ML208282">
    <property type="protein sequence ID" value="TFK72723.1"/>
    <property type="molecule type" value="Genomic_DNA"/>
</dbReference>
<organism evidence="1 2">
    <name type="scientific">Pluteus cervinus</name>
    <dbReference type="NCBI Taxonomy" id="181527"/>
    <lineage>
        <taxon>Eukaryota</taxon>
        <taxon>Fungi</taxon>
        <taxon>Dikarya</taxon>
        <taxon>Basidiomycota</taxon>
        <taxon>Agaricomycotina</taxon>
        <taxon>Agaricomycetes</taxon>
        <taxon>Agaricomycetidae</taxon>
        <taxon>Agaricales</taxon>
        <taxon>Pluteineae</taxon>
        <taxon>Pluteaceae</taxon>
        <taxon>Pluteus</taxon>
    </lineage>
</organism>
<reference evidence="1 2" key="1">
    <citation type="journal article" date="2019" name="Nat. Ecol. Evol.">
        <title>Megaphylogeny resolves global patterns of mushroom evolution.</title>
        <authorList>
            <person name="Varga T."/>
            <person name="Krizsan K."/>
            <person name="Foldi C."/>
            <person name="Dima B."/>
            <person name="Sanchez-Garcia M."/>
            <person name="Sanchez-Ramirez S."/>
            <person name="Szollosi G.J."/>
            <person name="Szarkandi J.G."/>
            <person name="Papp V."/>
            <person name="Albert L."/>
            <person name="Andreopoulos W."/>
            <person name="Angelini C."/>
            <person name="Antonin V."/>
            <person name="Barry K.W."/>
            <person name="Bougher N.L."/>
            <person name="Buchanan P."/>
            <person name="Buyck B."/>
            <person name="Bense V."/>
            <person name="Catcheside P."/>
            <person name="Chovatia M."/>
            <person name="Cooper J."/>
            <person name="Damon W."/>
            <person name="Desjardin D."/>
            <person name="Finy P."/>
            <person name="Geml J."/>
            <person name="Haridas S."/>
            <person name="Hughes K."/>
            <person name="Justo A."/>
            <person name="Karasinski D."/>
            <person name="Kautmanova I."/>
            <person name="Kiss B."/>
            <person name="Kocsube S."/>
            <person name="Kotiranta H."/>
            <person name="LaButti K.M."/>
            <person name="Lechner B.E."/>
            <person name="Liimatainen K."/>
            <person name="Lipzen A."/>
            <person name="Lukacs Z."/>
            <person name="Mihaltcheva S."/>
            <person name="Morgado L.N."/>
            <person name="Niskanen T."/>
            <person name="Noordeloos M.E."/>
            <person name="Ohm R.A."/>
            <person name="Ortiz-Santana B."/>
            <person name="Ovrebo C."/>
            <person name="Racz N."/>
            <person name="Riley R."/>
            <person name="Savchenko A."/>
            <person name="Shiryaev A."/>
            <person name="Soop K."/>
            <person name="Spirin V."/>
            <person name="Szebenyi C."/>
            <person name="Tomsovsky M."/>
            <person name="Tulloss R.E."/>
            <person name="Uehling J."/>
            <person name="Grigoriev I.V."/>
            <person name="Vagvolgyi C."/>
            <person name="Papp T."/>
            <person name="Martin F.M."/>
            <person name="Miettinen O."/>
            <person name="Hibbett D.S."/>
            <person name="Nagy L.G."/>
        </authorList>
    </citation>
    <scope>NUCLEOTIDE SEQUENCE [LARGE SCALE GENOMIC DNA]</scope>
    <source>
        <strain evidence="1 2">NL-1719</strain>
    </source>
</reference>
<proteinExistence type="predicted"/>
<protein>
    <submittedName>
        <fullName evidence="1">Uncharacterized protein</fullName>
    </submittedName>
</protein>